<evidence type="ECO:0000313" key="2">
    <source>
        <dbReference type="Proteomes" id="UP000294963"/>
    </source>
</evidence>
<keyword evidence="2" id="KW-1185">Reference proteome</keyword>
<dbReference type="EMBL" id="SLVJ01000001">
    <property type="protein sequence ID" value="TCM70907.1"/>
    <property type="molecule type" value="Genomic_DNA"/>
</dbReference>
<name>A0A4R1Y1A8_ACICA</name>
<evidence type="ECO:0000313" key="1">
    <source>
        <dbReference type="EMBL" id="TCM70907.1"/>
    </source>
</evidence>
<reference evidence="1 2" key="1">
    <citation type="submission" date="2019-03" db="EMBL/GenBank/DDBJ databases">
        <title>Genomic analyses of the natural microbiome of Caenorhabditis elegans.</title>
        <authorList>
            <person name="Samuel B."/>
        </authorList>
    </citation>
    <scope>NUCLEOTIDE SEQUENCE [LARGE SCALE GENOMIC DNA]</scope>
    <source>
        <strain evidence="1 2">JUb89</strain>
    </source>
</reference>
<protein>
    <submittedName>
        <fullName evidence="1">Uncharacterized protein</fullName>
    </submittedName>
</protein>
<dbReference type="AlphaFoldDB" id="A0A4R1Y1A8"/>
<organism evidence="1 2">
    <name type="scientific">Acinetobacter calcoaceticus</name>
    <dbReference type="NCBI Taxonomy" id="471"/>
    <lineage>
        <taxon>Bacteria</taxon>
        <taxon>Pseudomonadati</taxon>
        <taxon>Pseudomonadota</taxon>
        <taxon>Gammaproteobacteria</taxon>
        <taxon>Moraxellales</taxon>
        <taxon>Moraxellaceae</taxon>
        <taxon>Acinetobacter</taxon>
        <taxon>Acinetobacter calcoaceticus/baumannii complex</taxon>
    </lineage>
</organism>
<dbReference type="Proteomes" id="UP000294963">
    <property type="component" value="Unassembled WGS sequence"/>
</dbReference>
<gene>
    <name evidence="1" type="ORF">EC844_101181</name>
</gene>
<comment type="caution">
    <text evidence="1">The sequence shown here is derived from an EMBL/GenBank/DDBJ whole genome shotgun (WGS) entry which is preliminary data.</text>
</comment>
<proteinExistence type="predicted"/>
<sequence length="255" mass="29602">MSNYLKINGIWVVVLIILCLFQQAKAAKYPLLGDGLSEFQDKHDAKLIKSTLSDDSINSNCDSFLEDRLALFLSCQAWLISELNIEDAIAASDFFISNSIEITKGSLADDQALLRKFELNRKVFIVHPNGVTSVFNRDEYHEKTKLKSYICRKPICSQYFLWSYMLEMGEVMNPIFKHDAFEFQQQLLQAYEKKLNWSYRDDRIGLAIEGAACHIIQQDKSLKCFYYLSDKDLYIYGKQDDVDYLSMFLKKVKLK</sequence>
<accession>A0A4R1Y1A8</accession>